<dbReference type="EMBL" id="CP021121">
    <property type="protein sequence ID" value="ARQ70560.1"/>
    <property type="molecule type" value="Genomic_DNA"/>
</dbReference>
<dbReference type="AlphaFoldDB" id="A0A1W7D1Y2"/>
<dbReference type="InterPro" id="IPR029058">
    <property type="entry name" value="AB_hydrolase_fold"/>
</dbReference>
<sequence>MGEDRSVLGRQAPPPPLTLRYGEGPDHVADAWPGGPGAAGRPLVVLVHGGFWRPAYDRTHTRPMAAALRDAGWTTLSVEYRRQPGAPEATTADLLSALARLPGELAAADAPFDGSLLLVGHSAGGHLALWAAAAHPPPLLAGTLALAPVADLRLAHRLGLDDGAVQDFLGGPPDGAAALDPVRLPAPAAPVVLLHGTEDIRVPPRVGDSYAAAHPATRLVRVPGAGHFELIDPLSAAWPLVTAALAGPGGLVPPAGREG</sequence>
<dbReference type="InterPro" id="IPR050300">
    <property type="entry name" value="GDXG_lipolytic_enzyme"/>
</dbReference>
<feature type="domain" description="Alpha/beta hydrolase fold-3" evidence="3">
    <location>
        <begin position="44"/>
        <end position="153"/>
    </location>
</feature>
<dbReference type="InterPro" id="IPR013094">
    <property type="entry name" value="AB_hydrolase_3"/>
</dbReference>
<name>A0A1W7D1Y2_9ACTN</name>
<protein>
    <submittedName>
        <fullName evidence="4">Alpha/beta hydrolase</fullName>
    </submittedName>
</protein>
<evidence type="ECO:0000313" key="4">
    <source>
        <dbReference type="EMBL" id="ARQ70560.1"/>
    </source>
</evidence>
<dbReference type="GO" id="GO:0016787">
    <property type="term" value="F:hydrolase activity"/>
    <property type="evidence" value="ECO:0007669"/>
    <property type="project" value="UniProtKB-KW"/>
</dbReference>
<keyword evidence="5" id="KW-1185">Reference proteome</keyword>
<organism evidence="4 5">
    <name type="scientific">Streptomyces marincola</name>
    <dbReference type="NCBI Taxonomy" id="2878388"/>
    <lineage>
        <taxon>Bacteria</taxon>
        <taxon>Bacillati</taxon>
        <taxon>Actinomycetota</taxon>
        <taxon>Actinomycetes</taxon>
        <taxon>Kitasatosporales</taxon>
        <taxon>Streptomycetaceae</taxon>
        <taxon>Streptomyces</taxon>
    </lineage>
</organism>
<dbReference type="Gene3D" id="3.40.50.1820">
    <property type="entry name" value="alpha/beta hydrolase"/>
    <property type="match status" value="1"/>
</dbReference>
<evidence type="ECO:0000259" key="3">
    <source>
        <dbReference type="Pfam" id="PF07859"/>
    </source>
</evidence>
<proteinExistence type="predicted"/>
<dbReference type="PANTHER" id="PTHR48081">
    <property type="entry name" value="AB HYDROLASE SUPERFAMILY PROTEIN C4A8.06C"/>
    <property type="match status" value="1"/>
</dbReference>
<accession>A0A1W7D1Y2</accession>
<dbReference type="KEGG" id="smao:CAG99_18450"/>
<dbReference type="Proteomes" id="UP000194218">
    <property type="component" value="Chromosome"/>
</dbReference>
<gene>
    <name evidence="4" type="ORF">CAG99_18450</name>
</gene>
<evidence type="ECO:0000256" key="1">
    <source>
        <dbReference type="ARBA" id="ARBA00022801"/>
    </source>
</evidence>
<evidence type="ECO:0000313" key="5">
    <source>
        <dbReference type="Proteomes" id="UP000194218"/>
    </source>
</evidence>
<dbReference type="PANTHER" id="PTHR48081:SF33">
    <property type="entry name" value="KYNURENINE FORMAMIDASE"/>
    <property type="match status" value="1"/>
</dbReference>
<feature type="region of interest" description="Disordered" evidence="2">
    <location>
        <begin position="1"/>
        <end position="23"/>
    </location>
</feature>
<keyword evidence="1 4" id="KW-0378">Hydrolase</keyword>
<dbReference type="SUPFAM" id="SSF53474">
    <property type="entry name" value="alpha/beta-Hydrolases"/>
    <property type="match status" value="1"/>
</dbReference>
<evidence type="ECO:0000256" key="2">
    <source>
        <dbReference type="SAM" id="MobiDB-lite"/>
    </source>
</evidence>
<dbReference type="OrthoDB" id="255603at2"/>
<dbReference type="Pfam" id="PF07859">
    <property type="entry name" value="Abhydrolase_3"/>
    <property type="match status" value="1"/>
</dbReference>
<reference evidence="4 5" key="1">
    <citation type="submission" date="2017-05" db="EMBL/GenBank/DDBJ databases">
        <title>Complete genome sequence of Streptomyces sp. SCSIO 03032 revealed the diverse biosynthetic pathways for its bioactive secondary metabolites.</title>
        <authorList>
            <person name="Ma L."/>
            <person name="Zhu Y."/>
            <person name="Zhang W."/>
            <person name="Zhang G."/>
            <person name="Tian X."/>
            <person name="Zhang S."/>
            <person name="Zhang C."/>
        </authorList>
    </citation>
    <scope>NUCLEOTIDE SEQUENCE [LARGE SCALE GENOMIC DNA]</scope>
    <source>
        <strain evidence="4 5">SCSIO 03032</strain>
    </source>
</reference>
<dbReference type="RefSeq" id="WP_086160409.1">
    <property type="nucleotide sequence ID" value="NZ_CP021121.1"/>
</dbReference>